<feature type="compositionally biased region" description="Polar residues" evidence="1">
    <location>
        <begin position="14"/>
        <end position="38"/>
    </location>
</feature>
<keyword evidence="2" id="KW-0472">Membrane</keyword>
<feature type="transmembrane region" description="Helical" evidence="2">
    <location>
        <begin position="120"/>
        <end position="142"/>
    </location>
</feature>
<dbReference type="Proteomes" id="UP000062519">
    <property type="component" value="Chromosome 2"/>
</dbReference>
<dbReference type="KEGG" id="buu:WS70_20570"/>
<accession>A0A1B4FKQ6</accession>
<gene>
    <name evidence="3" type="ORF">WS70_20570</name>
</gene>
<evidence type="ECO:0000313" key="4">
    <source>
        <dbReference type="Proteomes" id="UP000062519"/>
    </source>
</evidence>
<evidence type="ECO:0000256" key="1">
    <source>
        <dbReference type="SAM" id="MobiDB-lite"/>
    </source>
</evidence>
<feature type="region of interest" description="Disordered" evidence="1">
    <location>
        <begin position="1"/>
        <end position="38"/>
    </location>
</feature>
<keyword evidence="2" id="KW-0812">Transmembrane</keyword>
<name>A0A1B4FKQ6_9BURK</name>
<keyword evidence="4" id="KW-1185">Reference proteome</keyword>
<organism evidence="3 4">
    <name type="scientific">Burkholderia mayonis</name>
    <dbReference type="NCBI Taxonomy" id="1385591"/>
    <lineage>
        <taxon>Bacteria</taxon>
        <taxon>Pseudomonadati</taxon>
        <taxon>Pseudomonadota</taxon>
        <taxon>Betaproteobacteria</taxon>
        <taxon>Burkholderiales</taxon>
        <taxon>Burkholderiaceae</taxon>
        <taxon>Burkholderia</taxon>
        <taxon>pseudomallei group</taxon>
    </lineage>
</organism>
<reference evidence="3 4" key="1">
    <citation type="submission" date="2015-12" db="EMBL/GenBank/DDBJ databases">
        <title>Diversity of Burkholderia near neighbor genomes.</title>
        <authorList>
            <person name="Sahl J."/>
            <person name="Wagner D."/>
            <person name="Keim P."/>
        </authorList>
    </citation>
    <scope>NUCLEOTIDE SEQUENCE [LARGE SCALE GENOMIC DNA]</scope>
    <source>
        <strain evidence="3 4">BDU6</strain>
    </source>
</reference>
<dbReference type="RefSeq" id="WP_059469593.1">
    <property type="nucleotide sequence ID" value="NZ_CP013387.1"/>
</dbReference>
<protein>
    <submittedName>
        <fullName evidence="3">Uncharacterized protein</fullName>
    </submittedName>
</protein>
<feature type="transmembrane region" description="Helical" evidence="2">
    <location>
        <begin position="50"/>
        <end position="70"/>
    </location>
</feature>
<sequence length="148" mass="15429">MKMHTSHPRPPAQRTASAGQPQSSVANEPATASSHTNAPASVDVLPNGPAAAAILAAGIGCFAVGLFALAGDAFRSIAHFFTFYKPTGPLSGVTTSAIVVWLLSWAVLSRQWRAKAVALGRVTAIAFVLLTFGILLTFPPFMDLLQGK</sequence>
<keyword evidence="2" id="KW-1133">Transmembrane helix</keyword>
<evidence type="ECO:0000256" key="2">
    <source>
        <dbReference type="SAM" id="Phobius"/>
    </source>
</evidence>
<dbReference type="AlphaFoldDB" id="A0A1B4FKQ6"/>
<feature type="transmembrane region" description="Helical" evidence="2">
    <location>
        <begin position="90"/>
        <end position="108"/>
    </location>
</feature>
<dbReference type="EMBL" id="CP013387">
    <property type="protein sequence ID" value="AOJ04255.1"/>
    <property type="molecule type" value="Genomic_DNA"/>
</dbReference>
<evidence type="ECO:0000313" key="3">
    <source>
        <dbReference type="EMBL" id="AOJ04255.1"/>
    </source>
</evidence>
<proteinExistence type="predicted"/>